<reference evidence="2 3" key="1">
    <citation type="submission" date="2019-05" db="EMBL/GenBank/DDBJ databases">
        <title>Another draft genome of Portunus trituberculatus and its Hox gene families provides insights of decapod evolution.</title>
        <authorList>
            <person name="Jeong J.-H."/>
            <person name="Song I."/>
            <person name="Kim S."/>
            <person name="Choi T."/>
            <person name="Kim D."/>
            <person name="Ryu S."/>
            <person name="Kim W."/>
        </authorList>
    </citation>
    <scope>NUCLEOTIDE SEQUENCE [LARGE SCALE GENOMIC DNA]</scope>
    <source>
        <tissue evidence="2">Muscle</tissue>
    </source>
</reference>
<protein>
    <submittedName>
        <fullName evidence="2">Uncharacterized protein</fullName>
    </submittedName>
</protein>
<organism evidence="2 3">
    <name type="scientific">Portunus trituberculatus</name>
    <name type="common">Swimming crab</name>
    <name type="synonym">Neptunus trituberculatus</name>
    <dbReference type="NCBI Taxonomy" id="210409"/>
    <lineage>
        <taxon>Eukaryota</taxon>
        <taxon>Metazoa</taxon>
        <taxon>Ecdysozoa</taxon>
        <taxon>Arthropoda</taxon>
        <taxon>Crustacea</taxon>
        <taxon>Multicrustacea</taxon>
        <taxon>Malacostraca</taxon>
        <taxon>Eumalacostraca</taxon>
        <taxon>Eucarida</taxon>
        <taxon>Decapoda</taxon>
        <taxon>Pleocyemata</taxon>
        <taxon>Brachyura</taxon>
        <taxon>Eubrachyura</taxon>
        <taxon>Portunoidea</taxon>
        <taxon>Portunidae</taxon>
        <taxon>Portuninae</taxon>
        <taxon>Portunus</taxon>
    </lineage>
</organism>
<name>A0A5B7JEQ3_PORTR</name>
<dbReference type="Proteomes" id="UP000324222">
    <property type="component" value="Unassembled WGS sequence"/>
</dbReference>
<keyword evidence="3" id="KW-1185">Reference proteome</keyword>
<evidence type="ECO:0000256" key="1">
    <source>
        <dbReference type="SAM" id="MobiDB-lite"/>
    </source>
</evidence>
<evidence type="ECO:0000313" key="3">
    <source>
        <dbReference type="Proteomes" id="UP000324222"/>
    </source>
</evidence>
<evidence type="ECO:0000313" key="2">
    <source>
        <dbReference type="EMBL" id="MPC95240.1"/>
    </source>
</evidence>
<proteinExistence type="predicted"/>
<feature type="region of interest" description="Disordered" evidence="1">
    <location>
        <begin position="51"/>
        <end position="90"/>
    </location>
</feature>
<gene>
    <name evidence="2" type="ORF">E2C01_090442</name>
</gene>
<dbReference type="EMBL" id="VSRR010101477">
    <property type="protein sequence ID" value="MPC95240.1"/>
    <property type="molecule type" value="Genomic_DNA"/>
</dbReference>
<accession>A0A5B7JEQ3</accession>
<comment type="caution">
    <text evidence="2">The sequence shown here is derived from an EMBL/GenBank/DDBJ whole genome shotgun (WGS) entry which is preliminary data.</text>
</comment>
<sequence length="90" mass="10125">MLSPTIKPRTLHNYRLFSSATKDSEALGRGTSIFCFSLSFRLLANGPQTVKEKDHTRLSPHTRPTHQLKAMQLNTRGKERSSLLSPISQC</sequence>
<dbReference type="AlphaFoldDB" id="A0A5B7JEQ3"/>